<evidence type="ECO:0000256" key="1">
    <source>
        <dbReference type="SAM" id="MobiDB-lite"/>
    </source>
</evidence>
<dbReference type="Proteomes" id="UP000283210">
    <property type="component" value="Chromosome 21"/>
</dbReference>
<proteinExistence type="predicted"/>
<feature type="region of interest" description="Disordered" evidence="1">
    <location>
        <begin position="1"/>
        <end position="111"/>
    </location>
</feature>
<accession>A0A437C6H4</accession>
<dbReference type="OrthoDB" id="5987638at2759"/>
<name>A0A437C6H4_ORYJA</name>
<sequence>MQTDEDSSTFKPQPPCNGAAGSKRAWDHYVPKSSAFGLEDGQVPEMPNLESDLGNSLQHRNGKISKKDKDERGPAVGSLEADGPTQEFSLGTPRIRTNFEEPSTPEMPDLSSVTQDICKLVSQAQKKKTTTAPQPHISPVRHADSLCVVSQSEFQTLPNYLRRMTLSNLNQTVDNINRFTEQSRGEIQEFTMEELRNIIGVGTMAPVYILCLQELKRVKQVDGLIGKHVYKLITN</sequence>
<dbReference type="EMBL" id="CM012457">
    <property type="protein sequence ID" value="RVE58200.1"/>
    <property type="molecule type" value="Genomic_DNA"/>
</dbReference>
<dbReference type="AlphaFoldDB" id="A0A437C6H4"/>
<evidence type="ECO:0000313" key="2">
    <source>
        <dbReference type="EMBL" id="RVE58200.1"/>
    </source>
</evidence>
<evidence type="ECO:0008006" key="4">
    <source>
        <dbReference type="Google" id="ProtNLM"/>
    </source>
</evidence>
<organism evidence="2 3">
    <name type="scientific">Oryzias javanicus</name>
    <name type="common">Javanese ricefish</name>
    <name type="synonym">Aplocheilus javanicus</name>
    <dbReference type="NCBI Taxonomy" id="123683"/>
    <lineage>
        <taxon>Eukaryota</taxon>
        <taxon>Metazoa</taxon>
        <taxon>Chordata</taxon>
        <taxon>Craniata</taxon>
        <taxon>Vertebrata</taxon>
        <taxon>Euteleostomi</taxon>
        <taxon>Actinopterygii</taxon>
        <taxon>Neopterygii</taxon>
        <taxon>Teleostei</taxon>
        <taxon>Neoteleostei</taxon>
        <taxon>Acanthomorphata</taxon>
        <taxon>Ovalentaria</taxon>
        <taxon>Atherinomorphae</taxon>
        <taxon>Beloniformes</taxon>
        <taxon>Adrianichthyidae</taxon>
        <taxon>Oryziinae</taxon>
        <taxon>Oryzias</taxon>
    </lineage>
</organism>
<protein>
    <recommendedName>
        <fullName evidence="4">Spindle and kinetochore-associated protein 3</fullName>
    </recommendedName>
</protein>
<evidence type="ECO:0000313" key="3">
    <source>
        <dbReference type="Proteomes" id="UP000283210"/>
    </source>
</evidence>
<gene>
    <name evidence="2" type="ORF">OJAV_G00206880</name>
</gene>
<keyword evidence="3" id="KW-1185">Reference proteome</keyword>
<reference evidence="2 3" key="2">
    <citation type="submission" date="2019-01" db="EMBL/GenBank/DDBJ databases">
        <title>A chromosome length genome reference of the Java medaka (oryzias javanicus).</title>
        <authorList>
            <person name="Herpin A."/>
            <person name="Takehana Y."/>
            <person name="Naruse K."/>
            <person name="Ansai S."/>
            <person name="Kawaguchi M."/>
        </authorList>
    </citation>
    <scope>NUCLEOTIDE SEQUENCE [LARGE SCALE GENOMIC DNA]</scope>
    <source>
        <strain evidence="2">RS831</strain>
        <tissue evidence="2">Whole body</tissue>
    </source>
</reference>
<reference evidence="2 3" key="1">
    <citation type="submission" date="2018-11" db="EMBL/GenBank/DDBJ databases">
        <authorList>
            <person name="Lopez-Roques C."/>
            <person name="Donnadieu C."/>
            <person name="Bouchez O."/>
            <person name="Klopp C."/>
            <person name="Cabau C."/>
            <person name="Zahm M."/>
        </authorList>
    </citation>
    <scope>NUCLEOTIDE SEQUENCE [LARGE SCALE GENOMIC DNA]</scope>
    <source>
        <strain evidence="2">RS831</strain>
        <tissue evidence="2">Whole body</tissue>
    </source>
</reference>